<dbReference type="Gene3D" id="3.40.50.300">
    <property type="entry name" value="P-loop containing nucleotide triphosphate hydrolases"/>
    <property type="match status" value="1"/>
</dbReference>
<evidence type="ECO:0000313" key="14">
    <source>
        <dbReference type="Proteomes" id="UP000266506"/>
    </source>
</evidence>
<dbReference type="SUPFAM" id="SSF90123">
    <property type="entry name" value="ABC transporter transmembrane region"/>
    <property type="match status" value="1"/>
</dbReference>
<dbReference type="PROSITE" id="PS50929">
    <property type="entry name" value="ABC_TM1F"/>
    <property type="match status" value="1"/>
</dbReference>
<name>A0A397S2H8_9MOLU</name>
<dbReference type="SUPFAM" id="SSF52540">
    <property type="entry name" value="P-loop containing nucleoside triphosphate hydrolases"/>
    <property type="match status" value="1"/>
</dbReference>
<keyword evidence="5" id="KW-0547">Nucleotide-binding</keyword>
<evidence type="ECO:0000256" key="1">
    <source>
        <dbReference type="ARBA" id="ARBA00004651"/>
    </source>
</evidence>
<feature type="domain" description="ABC transporter" evidence="11">
    <location>
        <begin position="392"/>
        <end position="626"/>
    </location>
</feature>
<dbReference type="EMBL" id="QXEV01000001">
    <property type="protein sequence ID" value="RIA78585.1"/>
    <property type="molecule type" value="Genomic_DNA"/>
</dbReference>
<evidence type="ECO:0000256" key="9">
    <source>
        <dbReference type="SAM" id="MobiDB-lite"/>
    </source>
</evidence>
<gene>
    <name evidence="13" type="ORF">EI71_00146</name>
</gene>
<feature type="transmembrane region" description="Helical" evidence="10">
    <location>
        <begin position="55"/>
        <end position="78"/>
    </location>
</feature>
<dbReference type="CDD" id="cd03254">
    <property type="entry name" value="ABCC_Glucan_exporter_like"/>
    <property type="match status" value="1"/>
</dbReference>
<protein>
    <submittedName>
        <fullName evidence="13">ATP-binding cassette subfamily B protein</fullName>
    </submittedName>
</protein>
<feature type="transmembrane region" description="Helical" evidence="10">
    <location>
        <begin position="108"/>
        <end position="134"/>
    </location>
</feature>
<organism evidence="13 14">
    <name type="scientific">Anaeroplasma bactoclasticum</name>
    <dbReference type="NCBI Taxonomy" id="2088"/>
    <lineage>
        <taxon>Bacteria</taxon>
        <taxon>Bacillati</taxon>
        <taxon>Mycoplasmatota</taxon>
        <taxon>Mollicutes</taxon>
        <taxon>Anaeroplasmatales</taxon>
        <taxon>Anaeroplasmataceae</taxon>
        <taxon>Anaeroplasma</taxon>
    </lineage>
</organism>
<dbReference type="GO" id="GO:0015421">
    <property type="term" value="F:ABC-type oligopeptide transporter activity"/>
    <property type="evidence" value="ECO:0007669"/>
    <property type="project" value="TreeGrafter"/>
</dbReference>
<keyword evidence="4 10" id="KW-0812">Transmembrane</keyword>
<dbReference type="PROSITE" id="PS50893">
    <property type="entry name" value="ABC_TRANSPORTER_2"/>
    <property type="match status" value="1"/>
</dbReference>
<evidence type="ECO:0000259" key="12">
    <source>
        <dbReference type="PROSITE" id="PS50929"/>
    </source>
</evidence>
<dbReference type="OrthoDB" id="383768at2"/>
<comment type="subcellular location">
    <subcellularLocation>
        <location evidence="1">Cell membrane</location>
        <topology evidence="1">Multi-pass membrane protein</topology>
    </subcellularLocation>
</comment>
<feature type="transmembrane region" description="Helical" evidence="10">
    <location>
        <begin position="297"/>
        <end position="315"/>
    </location>
</feature>
<dbReference type="Pfam" id="PF00664">
    <property type="entry name" value="ABC_membrane"/>
    <property type="match status" value="1"/>
</dbReference>
<dbReference type="SMART" id="SM00382">
    <property type="entry name" value="AAA"/>
    <property type="match status" value="1"/>
</dbReference>
<feature type="transmembrane region" description="Helical" evidence="10">
    <location>
        <begin position="206"/>
        <end position="224"/>
    </location>
</feature>
<keyword evidence="8 10" id="KW-0472">Membrane</keyword>
<dbReference type="InterPro" id="IPR003593">
    <property type="entry name" value="AAA+_ATPase"/>
</dbReference>
<reference evidence="13 14" key="1">
    <citation type="submission" date="2018-08" db="EMBL/GenBank/DDBJ databases">
        <title>Genomic Encyclopedia of Archaeal and Bacterial Type Strains, Phase II (KMG-II): from individual species to whole genera.</title>
        <authorList>
            <person name="Goeker M."/>
        </authorList>
    </citation>
    <scope>NUCLEOTIDE SEQUENCE [LARGE SCALE GENOMIC DNA]</scope>
    <source>
        <strain evidence="13 14">ATCC 27112</strain>
    </source>
</reference>
<dbReference type="RefSeq" id="WP_119015327.1">
    <property type="nucleotide sequence ID" value="NZ_QXEV01000001.1"/>
</dbReference>
<keyword evidence="7 10" id="KW-1133">Transmembrane helix</keyword>
<dbReference type="Gene3D" id="1.20.1560.10">
    <property type="entry name" value="ABC transporter type 1, transmembrane domain"/>
    <property type="match status" value="1"/>
</dbReference>
<dbReference type="InterPro" id="IPR017871">
    <property type="entry name" value="ABC_transporter-like_CS"/>
</dbReference>
<evidence type="ECO:0000256" key="7">
    <source>
        <dbReference type="ARBA" id="ARBA00022989"/>
    </source>
</evidence>
<feature type="domain" description="ABC transmembrane type-1" evidence="12">
    <location>
        <begin position="58"/>
        <end position="358"/>
    </location>
</feature>
<dbReference type="InterPro" id="IPR011527">
    <property type="entry name" value="ABC1_TM_dom"/>
</dbReference>
<comment type="similarity">
    <text evidence="2">Belongs to the ABC transporter superfamily.</text>
</comment>
<keyword evidence="6 13" id="KW-0067">ATP-binding</keyword>
<dbReference type="PANTHER" id="PTHR43394">
    <property type="entry name" value="ATP-DEPENDENT PERMEASE MDL1, MITOCHONDRIAL"/>
    <property type="match status" value="1"/>
</dbReference>
<evidence type="ECO:0000256" key="2">
    <source>
        <dbReference type="ARBA" id="ARBA00005417"/>
    </source>
</evidence>
<dbReference type="GO" id="GO:0005524">
    <property type="term" value="F:ATP binding"/>
    <property type="evidence" value="ECO:0007669"/>
    <property type="project" value="UniProtKB-KW"/>
</dbReference>
<dbReference type="Pfam" id="PF00005">
    <property type="entry name" value="ABC_tran"/>
    <property type="match status" value="1"/>
</dbReference>
<dbReference type="InterPro" id="IPR039421">
    <property type="entry name" value="Type_1_exporter"/>
</dbReference>
<feature type="transmembrane region" description="Helical" evidence="10">
    <location>
        <begin position="175"/>
        <end position="200"/>
    </location>
</feature>
<dbReference type="InterPro" id="IPR027417">
    <property type="entry name" value="P-loop_NTPase"/>
</dbReference>
<dbReference type="CDD" id="cd18547">
    <property type="entry name" value="ABC_6TM_Tm288_like"/>
    <property type="match status" value="1"/>
</dbReference>
<dbReference type="GO" id="GO:0005886">
    <property type="term" value="C:plasma membrane"/>
    <property type="evidence" value="ECO:0007669"/>
    <property type="project" value="UniProtKB-SubCell"/>
</dbReference>
<keyword evidence="14" id="KW-1185">Reference proteome</keyword>
<sequence length="633" mass="70041">MSEANNSREKVKSAMKGNGAPMRGPGARFTRAKEKPKNTKVTIKRLFGYLMHSKVLVIALLIVALIYTAAGIYSSVLIKDVAGALGTYNSEAKAWVREPNEASFYYSLWSLLITYVVYCVFLYLSSLFGAFLAAKTVRKMRNDLFEKIVYLPISYLDSHFHGDLLSRMTNDVDNISNVISSSITSLISGVLTILGCLGVMLWHSPLLTLISFVVLILTLIYTKLMSKYARPLFVKQQGVLGALNTQTEEMVTGYKTVITNNHEAIAIEEFSKYSDDFTHTAIKAQVLGSSMGPIMNFIGNIGYFLVCICGALFIVHGIGGTIYGEPLTIAIVIMFLTTTKQFTRPINEVAMLYSSIVTALAGAERVFSVMDEEVENFNGTLEFKYDDVKGEIDFLHIDFGYEENELVLKDFSMHVDSGHKVALVGATGSGKTTIVNLLLRYYDPNSGKILIDGKDTLDISKKDLRDAISIVLQDPVLFGDTIENNVKYGKKDATDEEVDFALTFANCDSFINNLPDGKKTILTEGATNISQGQRQLLTIARAVLADPRILILDEATSSVDTRTEKKVQDAMVKLMANRTSIIIAHRLSTIQDANRIIVLDKGHVVEEGTHKELLAINGVYRKLYETQFKGLDT</sequence>
<keyword evidence="3" id="KW-0813">Transport</keyword>
<evidence type="ECO:0000259" key="11">
    <source>
        <dbReference type="PROSITE" id="PS50893"/>
    </source>
</evidence>
<evidence type="ECO:0000256" key="6">
    <source>
        <dbReference type="ARBA" id="ARBA00022840"/>
    </source>
</evidence>
<comment type="caution">
    <text evidence="13">The sequence shown here is derived from an EMBL/GenBank/DDBJ whole genome shotgun (WGS) entry which is preliminary data.</text>
</comment>
<evidence type="ECO:0000313" key="13">
    <source>
        <dbReference type="EMBL" id="RIA78585.1"/>
    </source>
</evidence>
<evidence type="ECO:0000256" key="4">
    <source>
        <dbReference type="ARBA" id="ARBA00022692"/>
    </source>
</evidence>
<dbReference type="InterPro" id="IPR003439">
    <property type="entry name" value="ABC_transporter-like_ATP-bd"/>
</dbReference>
<feature type="compositionally biased region" description="Basic and acidic residues" evidence="9">
    <location>
        <begin position="1"/>
        <end position="12"/>
    </location>
</feature>
<dbReference type="AlphaFoldDB" id="A0A397S2H8"/>
<evidence type="ECO:0000256" key="3">
    <source>
        <dbReference type="ARBA" id="ARBA00022448"/>
    </source>
</evidence>
<dbReference type="InParanoid" id="A0A397S2H8"/>
<dbReference type="FunCoup" id="A0A397S2H8">
    <property type="interactions" value="255"/>
</dbReference>
<dbReference type="InterPro" id="IPR036640">
    <property type="entry name" value="ABC1_TM_sf"/>
</dbReference>
<evidence type="ECO:0000256" key="5">
    <source>
        <dbReference type="ARBA" id="ARBA00022741"/>
    </source>
</evidence>
<accession>A0A397S2H8</accession>
<evidence type="ECO:0000256" key="10">
    <source>
        <dbReference type="SAM" id="Phobius"/>
    </source>
</evidence>
<dbReference type="PROSITE" id="PS00211">
    <property type="entry name" value="ABC_TRANSPORTER_1"/>
    <property type="match status" value="1"/>
</dbReference>
<dbReference type="FunFam" id="3.40.50.300:FF:000287">
    <property type="entry name" value="Multidrug ABC transporter ATP-binding protein"/>
    <property type="match status" value="1"/>
</dbReference>
<dbReference type="PANTHER" id="PTHR43394:SF1">
    <property type="entry name" value="ATP-BINDING CASSETTE SUB-FAMILY B MEMBER 10, MITOCHONDRIAL"/>
    <property type="match status" value="1"/>
</dbReference>
<evidence type="ECO:0000256" key="8">
    <source>
        <dbReference type="ARBA" id="ARBA00023136"/>
    </source>
</evidence>
<dbReference type="Proteomes" id="UP000266506">
    <property type="component" value="Unassembled WGS sequence"/>
</dbReference>
<proteinExistence type="inferred from homology"/>
<dbReference type="GO" id="GO:0016887">
    <property type="term" value="F:ATP hydrolysis activity"/>
    <property type="evidence" value="ECO:0007669"/>
    <property type="project" value="InterPro"/>
</dbReference>
<feature type="region of interest" description="Disordered" evidence="9">
    <location>
        <begin position="1"/>
        <end position="31"/>
    </location>
</feature>